<evidence type="ECO:0000256" key="1">
    <source>
        <dbReference type="SAM" id="MobiDB-lite"/>
    </source>
</evidence>
<sequence>MPVTLNSNVYVIGKDGIKETKTIREVIADGEGKTYDYLTMLPFWNDIMAMSMAEQGQVDNSLEEKMVITTIPLPPSPLSQPEVSDIANYDALTPLDLDTYVEIIPETQVEPLPDAQPFSDADSYEESPISLTPPRSPYYNHHLWPSPLAKVFVQKKRSKFLEWRGSIWTPEFKRNWQSAGNTLLRLTHDNCIRYLAHSLNCSVDHFLKKSPTEVNTILFGEYAGVNGYYTMRYY</sequence>
<reference evidence="2" key="1">
    <citation type="journal article" date="2020" name="Nature">
        <title>Giant virus diversity and host interactions through global metagenomics.</title>
        <authorList>
            <person name="Schulz F."/>
            <person name="Roux S."/>
            <person name="Paez-Espino D."/>
            <person name="Jungbluth S."/>
            <person name="Walsh D.A."/>
            <person name="Denef V.J."/>
            <person name="McMahon K.D."/>
            <person name="Konstantinidis K.T."/>
            <person name="Eloe-Fadrosh E.A."/>
            <person name="Kyrpides N.C."/>
            <person name="Woyke T."/>
        </authorList>
    </citation>
    <scope>NUCLEOTIDE SEQUENCE</scope>
    <source>
        <strain evidence="2">GVMAG-S-1101161-73</strain>
    </source>
</reference>
<evidence type="ECO:0000313" key="2">
    <source>
        <dbReference type="EMBL" id="QHS80942.1"/>
    </source>
</evidence>
<protein>
    <submittedName>
        <fullName evidence="2">Uncharacterized protein</fullName>
    </submittedName>
</protein>
<organism evidence="2">
    <name type="scientific">viral metagenome</name>
    <dbReference type="NCBI Taxonomy" id="1070528"/>
    <lineage>
        <taxon>unclassified sequences</taxon>
        <taxon>metagenomes</taxon>
        <taxon>organismal metagenomes</taxon>
    </lineage>
</organism>
<dbReference type="AlphaFoldDB" id="A0A6C0AMG2"/>
<proteinExistence type="predicted"/>
<feature type="region of interest" description="Disordered" evidence="1">
    <location>
        <begin position="111"/>
        <end position="130"/>
    </location>
</feature>
<dbReference type="EMBL" id="MN740728">
    <property type="protein sequence ID" value="QHS80942.1"/>
    <property type="molecule type" value="Genomic_DNA"/>
</dbReference>
<name>A0A6C0AMG2_9ZZZZ</name>
<accession>A0A6C0AMG2</accession>